<dbReference type="Pfam" id="PF09720">
    <property type="entry name" value="Unstab_antitox"/>
    <property type="match status" value="1"/>
</dbReference>
<dbReference type="AlphaFoldDB" id="A0A450V5R9"/>
<dbReference type="EMBL" id="CAADFJ010000126">
    <property type="protein sequence ID" value="VFK03364.1"/>
    <property type="molecule type" value="Genomic_DNA"/>
</dbReference>
<dbReference type="InterPro" id="IPR013406">
    <property type="entry name" value="CHP02574_addiction_mod"/>
</dbReference>
<dbReference type="NCBIfam" id="TIGR02574">
    <property type="entry name" value="stabl_TIGR02574"/>
    <property type="match status" value="1"/>
</dbReference>
<dbReference type="EMBL" id="CAADFG010000131">
    <property type="protein sequence ID" value="VFJ98028.1"/>
    <property type="molecule type" value="Genomic_DNA"/>
</dbReference>
<accession>A0A450V5R9</accession>
<evidence type="ECO:0000313" key="2">
    <source>
        <dbReference type="EMBL" id="VFK00143.1"/>
    </source>
</evidence>
<gene>
    <name evidence="1" type="ORF">BECKH772A_GA0070896_101314</name>
    <name evidence="2" type="ORF">BECKH772B_GA0070898_101812</name>
    <name evidence="3" type="ORF">BECKH772C_GA0070978_101264</name>
</gene>
<protein>
    <submittedName>
        <fullName evidence="2">Putative addiction module component, TIGR02574 family</fullName>
    </submittedName>
</protein>
<proteinExistence type="predicted"/>
<sequence>MINTSELISVAESLPLEMKMELIDRLLDSLNPSRKEIDDLWAQEAEKRVEELRTGKVKAIPGEEVFRELLGKLPE</sequence>
<name>A0A450V5R9_9GAMM</name>
<organism evidence="2">
    <name type="scientific">Candidatus Kentrum eta</name>
    <dbReference type="NCBI Taxonomy" id="2126337"/>
    <lineage>
        <taxon>Bacteria</taxon>
        <taxon>Pseudomonadati</taxon>
        <taxon>Pseudomonadota</taxon>
        <taxon>Gammaproteobacteria</taxon>
        <taxon>Candidatus Kentrum</taxon>
    </lineage>
</organism>
<evidence type="ECO:0000313" key="1">
    <source>
        <dbReference type="EMBL" id="VFJ98028.1"/>
    </source>
</evidence>
<reference evidence="2" key="1">
    <citation type="submission" date="2019-02" db="EMBL/GenBank/DDBJ databases">
        <authorList>
            <person name="Gruber-Vodicka R. H."/>
            <person name="Seah K. B. B."/>
        </authorList>
    </citation>
    <scope>NUCLEOTIDE SEQUENCE</scope>
    <source>
        <strain evidence="3">BECK_SA2B12</strain>
        <strain evidence="1">BECK_SA2B15</strain>
        <strain evidence="2">BECK_SA2B20</strain>
    </source>
</reference>
<evidence type="ECO:0000313" key="3">
    <source>
        <dbReference type="EMBL" id="VFK03364.1"/>
    </source>
</evidence>
<dbReference type="EMBL" id="CAADFI010000181">
    <property type="protein sequence ID" value="VFK00143.1"/>
    <property type="molecule type" value="Genomic_DNA"/>
</dbReference>